<dbReference type="AlphaFoldDB" id="A0A2M9D9M0"/>
<evidence type="ECO:0000313" key="2">
    <source>
        <dbReference type="EMBL" id="PJJ82419.1"/>
    </source>
</evidence>
<dbReference type="SUPFAM" id="SSF55781">
    <property type="entry name" value="GAF domain-like"/>
    <property type="match status" value="1"/>
</dbReference>
<dbReference type="Gene3D" id="3.30.450.40">
    <property type="match status" value="1"/>
</dbReference>
<dbReference type="InterPro" id="IPR029016">
    <property type="entry name" value="GAF-like_dom_sf"/>
</dbReference>
<name>A0A2M9D9M0_9MICO</name>
<gene>
    <name evidence="2" type="ORF">CLV85_1619</name>
</gene>
<dbReference type="EMBL" id="PGFH01000001">
    <property type="protein sequence ID" value="PJJ82419.1"/>
    <property type="molecule type" value="Genomic_DNA"/>
</dbReference>
<dbReference type="PANTHER" id="PTHR43102:SF2">
    <property type="entry name" value="GAF DOMAIN-CONTAINING PROTEIN"/>
    <property type="match status" value="1"/>
</dbReference>
<evidence type="ECO:0000259" key="1">
    <source>
        <dbReference type="SMART" id="SM00065"/>
    </source>
</evidence>
<comment type="caution">
    <text evidence="2">The sequence shown here is derived from an EMBL/GenBank/DDBJ whole genome shotgun (WGS) entry which is preliminary data.</text>
</comment>
<dbReference type="Pfam" id="PF01590">
    <property type="entry name" value="GAF"/>
    <property type="match status" value="1"/>
</dbReference>
<feature type="domain" description="GAF" evidence="1">
    <location>
        <begin position="260"/>
        <end position="395"/>
    </location>
</feature>
<dbReference type="CDD" id="cd01836">
    <property type="entry name" value="FeeA_FeeB_like"/>
    <property type="match status" value="1"/>
</dbReference>
<protein>
    <submittedName>
        <fullName evidence="2">GAF domain-containing protein</fullName>
    </submittedName>
</protein>
<organism evidence="2 3">
    <name type="scientific">Salinibacterium amurskyense</name>
    <dbReference type="NCBI Taxonomy" id="205941"/>
    <lineage>
        <taxon>Bacteria</taxon>
        <taxon>Bacillati</taxon>
        <taxon>Actinomycetota</taxon>
        <taxon>Actinomycetes</taxon>
        <taxon>Micrococcales</taxon>
        <taxon>Microbacteriaceae</taxon>
        <taxon>Salinibacterium</taxon>
    </lineage>
</organism>
<dbReference type="SMART" id="SM00065">
    <property type="entry name" value="GAF"/>
    <property type="match status" value="1"/>
</dbReference>
<reference evidence="2 3" key="1">
    <citation type="submission" date="2017-11" db="EMBL/GenBank/DDBJ databases">
        <title>Genomic Encyclopedia of Archaeal and Bacterial Type Strains, Phase II (KMG-II): From Individual Species to Whole Genera.</title>
        <authorList>
            <person name="Goeker M."/>
        </authorList>
    </citation>
    <scope>NUCLEOTIDE SEQUENCE [LARGE SCALE GENOMIC DNA]</scope>
    <source>
        <strain evidence="2 3">DSM 16400</strain>
    </source>
</reference>
<proteinExistence type="predicted"/>
<dbReference type="Proteomes" id="UP000231742">
    <property type="component" value="Unassembled WGS sequence"/>
</dbReference>
<sequence>MLRSYAALLAWPIITLWLAVYPQRWRALIAPSDDPRAEAIGPDPDKVLLVGPGKSSGLGVHTHELGLGGHLARELSALTRRGCSVDIVSDPTMSAADVGVVVNWASLDRFDALVLTLGGGEVLRFRSLFGWRRNLTALLDTIRDSGGGALHTFLLGIAPIDEFVSLPAPLLTIVNRNIRNLNKISEQLCSSRPSVTYVPTTARAGTTAISLDSPTYAHWAKELAPTVAAELASVALPPASAASTAPALARFDGSSLTKASVSTSLTAIMNSARVLFDTTGAAVTFHDQEAHWFTSTSGVGDMRRDEAGAFCSRAFTTRSLVVLEDTLKDERFAEHPWVVRGPRIRFYAGYPIAAPNGDIVGAVCVFDTGPRRFDLSHETLLRELARRAESAIRRR</sequence>
<keyword evidence="3" id="KW-1185">Reference proteome</keyword>
<dbReference type="InterPro" id="IPR003018">
    <property type="entry name" value="GAF"/>
</dbReference>
<evidence type="ECO:0000313" key="3">
    <source>
        <dbReference type="Proteomes" id="UP000231742"/>
    </source>
</evidence>
<dbReference type="SUPFAM" id="SSF52266">
    <property type="entry name" value="SGNH hydrolase"/>
    <property type="match status" value="1"/>
</dbReference>
<accession>A0A2M9D9M0</accession>
<dbReference type="PANTHER" id="PTHR43102">
    <property type="entry name" value="SLR1143 PROTEIN"/>
    <property type="match status" value="1"/>
</dbReference>